<dbReference type="Proteomes" id="UP000248329">
    <property type="component" value="Unassembled WGS sequence"/>
</dbReference>
<comment type="caution">
    <text evidence="1">The sequence shown here is derived from an EMBL/GenBank/DDBJ whole genome shotgun (WGS) entry which is preliminary data.</text>
</comment>
<proteinExistence type="predicted"/>
<name>A0AC61L6T9_9EURY</name>
<organism evidence="1 2">
    <name type="scientific">Candidatus Methanogaster sp</name>
    <dbReference type="NCBI Taxonomy" id="3386292"/>
    <lineage>
        <taxon>Archaea</taxon>
        <taxon>Methanobacteriati</taxon>
        <taxon>Methanobacteriota</taxon>
        <taxon>Stenosarchaea group</taxon>
        <taxon>Methanomicrobia</taxon>
        <taxon>Methanosarcinales</taxon>
        <taxon>ANME-2 cluster</taxon>
        <taxon>Candidatus Methanogasteraceae</taxon>
        <taxon>Candidatus Methanogaster</taxon>
    </lineage>
</organism>
<evidence type="ECO:0000313" key="1">
    <source>
        <dbReference type="EMBL" id="PXF62064.1"/>
    </source>
</evidence>
<sequence length="184" mass="20665">MAKITAVSDSGPLMVLAKLGVLYRAFSIYPTFTIPETVYREVVTSGLVIGARDAVEVGKFCRSGEIVIFRSDEIEEVPLDIPSELHRGELETIRLALQISADYLLIDDFDARQVTEANLRNARKKSAATTVKGTLGVLIELYQRDLIYRSQLKECLLEIKKRKDIWISSRLCQKLIYALEAGDL</sequence>
<accession>A0AC61L6T9</accession>
<evidence type="ECO:0000313" key="2">
    <source>
        <dbReference type="Proteomes" id="UP000248329"/>
    </source>
</evidence>
<protein>
    <submittedName>
        <fullName evidence="1">Uncharacterized protein</fullName>
    </submittedName>
</protein>
<dbReference type="EMBL" id="PQXF01000001">
    <property type="protein sequence ID" value="PXF62064.1"/>
    <property type="molecule type" value="Genomic_DNA"/>
</dbReference>
<reference evidence="1" key="1">
    <citation type="submission" date="2018-01" db="EMBL/GenBank/DDBJ databases">
        <authorList>
            <person name="Krukenberg V."/>
        </authorList>
    </citation>
    <scope>NUCLEOTIDE SEQUENCE</scope>
    <source>
        <strain evidence="1">E20ANME2</strain>
    </source>
</reference>
<gene>
    <name evidence="1" type="ORF">C4B59_00130</name>
</gene>